<keyword evidence="1" id="KW-0472">Membrane</keyword>
<keyword evidence="1" id="KW-1133">Transmembrane helix</keyword>
<evidence type="ECO:0000313" key="3">
    <source>
        <dbReference type="EMBL" id="TIB08505.1"/>
    </source>
</evidence>
<comment type="caution">
    <text evidence="3">The sequence shown here is derived from an EMBL/GenBank/DDBJ whole genome shotgun (WGS) entry which is preliminary data.</text>
</comment>
<feature type="chain" id="PRO_5030101446" evidence="2">
    <location>
        <begin position="25"/>
        <end position="526"/>
    </location>
</feature>
<keyword evidence="1" id="KW-0812">Transmembrane</keyword>
<feature type="transmembrane region" description="Helical" evidence="1">
    <location>
        <begin position="478"/>
        <end position="499"/>
    </location>
</feature>
<dbReference type="AlphaFoldDB" id="A0A4T0H4C4"/>
<evidence type="ECO:0000256" key="1">
    <source>
        <dbReference type="SAM" id="Phobius"/>
    </source>
</evidence>
<protein>
    <submittedName>
        <fullName evidence="3">Uncharacterized protein</fullName>
    </submittedName>
</protein>
<proteinExistence type="predicted"/>
<gene>
    <name evidence="3" type="ORF">E3P90_03660</name>
</gene>
<keyword evidence="2" id="KW-0732">Signal</keyword>
<dbReference type="PANTHER" id="PTHR33973:SF4">
    <property type="entry name" value="OS07G0153300 PROTEIN"/>
    <property type="match status" value="1"/>
</dbReference>
<evidence type="ECO:0000256" key="2">
    <source>
        <dbReference type="SAM" id="SignalP"/>
    </source>
</evidence>
<name>A0A4T0H4C4_WALIC</name>
<dbReference type="Proteomes" id="UP000306954">
    <property type="component" value="Unassembled WGS sequence"/>
</dbReference>
<sequence>MLQYFQSAILLLTIFAVQKEYTEQRDCYALRVSAPHRRMRPVGSSFNNKFLYVLYRLRNTSTSNGLFSESAQRTASLLRVSPSMYFSEHYSRSGYSILDNLKQVLRERGYDPDAMCHTVWLMTLPITLGISHVNNVSVAWVYAHGRPTCTIFCTHNSSGQRHVYLVDHNKAGQVQAAAKDSGYQYTATMARAHHVSPTEPRSGYYRFTWTSPFDGGGCECKCNCQHAPRKPNFRTTVFDEHMQALLVGRLEVESVEKMNATSVVHLLKDYTFSNIKIALQFVKTGWYMHVKRGLRVHPAPPLTSSRMNPTQTGDMTGFMGLPVQPVLSRWAQRVVESVLLHTLNTRYRDVCIRFEYTDRNITPVTLLARNAGDTWPSQAIHTLHITIRSFEFYKQLLISPNPMYAVDVLTQNCEDLARVSDARLFVDIFSATRISDGRRSVAIEKLRGAYVRMVSEGTHGTHGAQNVDGKISLHVESFVSASWMTIFIITLIYLEWWLIKSFYERAGIRIIPRLTPWRPFDRLQGK</sequence>
<dbReference type="InterPro" id="IPR010775">
    <property type="entry name" value="DUF1365"/>
</dbReference>
<dbReference type="EMBL" id="SPOF01000057">
    <property type="protein sequence ID" value="TIB08505.1"/>
    <property type="molecule type" value="Genomic_DNA"/>
</dbReference>
<dbReference type="Pfam" id="PF07103">
    <property type="entry name" value="DUF1365"/>
    <property type="match status" value="1"/>
</dbReference>
<organism evidence="3 4">
    <name type="scientific">Wallemia ichthyophaga</name>
    <dbReference type="NCBI Taxonomy" id="245174"/>
    <lineage>
        <taxon>Eukaryota</taxon>
        <taxon>Fungi</taxon>
        <taxon>Dikarya</taxon>
        <taxon>Basidiomycota</taxon>
        <taxon>Wallemiomycotina</taxon>
        <taxon>Wallemiomycetes</taxon>
        <taxon>Wallemiales</taxon>
        <taxon>Wallemiaceae</taxon>
        <taxon>Wallemia</taxon>
    </lineage>
</organism>
<evidence type="ECO:0000313" key="4">
    <source>
        <dbReference type="Proteomes" id="UP000306954"/>
    </source>
</evidence>
<feature type="signal peptide" evidence="2">
    <location>
        <begin position="1"/>
        <end position="24"/>
    </location>
</feature>
<reference evidence="3 4" key="1">
    <citation type="submission" date="2019-03" db="EMBL/GenBank/DDBJ databases">
        <title>Sequencing 23 genomes of Wallemia ichthyophaga.</title>
        <authorList>
            <person name="Gostincar C."/>
        </authorList>
    </citation>
    <scope>NUCLEOTIDE SEQUENCE [LARGE SCALE GENOMIC DNA]</scope>
    <source>
        <strain evidence="3 4">EXF-8621</strain>
    </source>
</reference>
<accession>A0A4T0H4C4</accession>
<dbReference type="PANTHER" id="PTHR33973">
    <property type="entry name" value="OS07G0153300 PROTEIN"/>
    <property type="match status" value="1"/>
</dbReference>